<keyword evidence="2" id="KW-1185">Reference proteome</keyword>
<evidence type="ECO:0000313" key="1">
    <source>
        <dbReference type="EMBL" id="GBN51778.1"/>
    </source>
</evidence>
<sequence>MGSSAAPFGSPMKTGIYSRRFYNFHGNISLHSELFSDIGALFAAFFTRSSEGHLHFRERVPSMLVSRILLKSLDPACELYSLPGFLKFKSHLKEA</sequence>
<dbReference type="AlphaFoldDB" id="A0A4Y2PIH3"/>
<name>A0A4Y2PIH3_ARAVE</name>
<dbReference type="EMBL" id="BGPR01011537">
    <property type="protein sequence ID" value="GBN51778.1"/>
    <property type="molecule type" value="Genomic_DNA"/>
</dbReference>
<gene>
    <name evidence="1" type="ORF">AVEN_237472_1</name>
</gene>
<protein>
    <submittedName>
        <fullName evidence="1">Uncharacterized protein</fullName>
    </submittedName>
</protein>
<evidence type="ECO:0000313" key="2">
    <source>
        <dbReference type="Proteomes" id="UP000499080"/>
    </source>
</evidence>
<comment type="caution">
    <text evidence="1">The sequence shown here is derived from an EMBL/GenBank/DDBJ whole genome shotgun (WGS) entry which is preliminary data.</text>
</comment>
<accession>A0A4Y2PIH3</accession>
<proteinExistence type="predicted"/>
<dbReference type="Proteomes" id="UP000499080">
    <property type="component" value="Unassembled WGS sequence"/>
</dbReference>
<organism evidence="1 2">
    <name type="scientific">Araneus ventricosus</name>
    <name type="common">Orbweaver spider</name>
    <name type="synonym">Epeira ventricosa</name>
    <dbReference type="NCBI Taxonomy" id="182803"/>
    <lineage>
        <taxon>Eukaryota</taxon>
        <taxon>Metazoa</taxon>
        <taxon>Ecdysozoa</taxon>
        <taxon>Arthropoda</taxon>
        <taxon>Chelicerata</taxon>
        <taxon>Arachnida</taxon>
        <taxon>Araneae</taxon>
        <taxon>Araneomorphae</taxon>
        <taxon>Entelegynae</taxon>
        <taxon>Araneoidea</taxon>
        <taxon>Araneidae</taxon>
        <taxon>Araneus</taxon>
    </lineage>
</organism>
<reference evidence="1 2" key="1">
    <citation type="journal article" date="2019" name="Sci. Rep.">
        <title>Orb-weaving spider Araneus ventricosus genome elucidates the spidroin gene catalogue.</title>
        <authorList>
            <person name="Kono N."/>
            <person name="Nakamura H."/>
            <person name="Ohtoshi R."/>
            <person name="Moran D.A.P."/>
            <person name="Shinohara A."/>
            <person name="Yoshida Y."/>
            <person name="Fujiwara M."/>
            <person name="Mori M."/>
            <person name="Tomita M."/>
            <person name="Arakawa K."/>
        </authorList>
    </citation>
    <scope>NUCLEOTIDE SEQUENCE [LARGE SCALE GENOMIC DNA]</scope>
</reference>